<reference evidence="1" key="1">
    <citation type="submission" date="2018-05" db="EMBL/GenBank/DDBJ databases">
        <authorList>
            <person name="Lanie J.A."/>
            <person name="Ng W.-L."/>
            <person name="Kazmierczak K.M."/>
            <person name="Andrzejewski T.M."/>
            <person name="Davidsen T.M."/>
            <person name="Wayne K.J."/>
            <person name="Tettelin H."/>
            <person name="Glass J.I."/>
            <person name="Rusch D."/>
            <person name="Podicherti R."/>
            <person name="Tsui H.-C.T."/>
            <person name="Winkler M.E."/>
        </authorList>
    </citation>
    <scope>NUCLEOTIDE SEQUENCE</scope>
</reference>
<name>A0A382NQ41_9ZZZZ</name>
<evidence type="ECO:0000313" key="1">
    <source>
        <dbReference type="EMBL" id="SVC62467.1"/>
    </source>
</evidence>
<proteinExistence type="predicted"/>
<accession>A0A382NQ41</accession>
<gene>
    <name evidence="1" type="ORF">METZ01_LOCUS315321</name>
</gene>
<protein>
    <submittedName>
        <fullName evidence="1">Uncharacterized protein</fullName>
    </submittedName>
</protein>
<dbReference type="EMBL" id="UINC01101565">
    <property type="protein sequence ID" value="SVC62467.1"/>
    <property type="molecule type" value="Genomic_DNA"/>
</dbReference>
<dbReference type="AlphaFoldDB" id="A0A382NQ41"/>
<organism evidence="1">
    <name type="scientific">marine metagenome</name>
    <dbReference type="NCBI Taxonomy" id="408172"/>
    <lineage>
        <taxon>unclassified sequences</taxon>
        <taxon>metagenomes</taxon>
        <taxon>ecological metagenomes</taxon>
    </lineage>
</organism>
<sequence length="123" mass="13669">MHSVYRTVSVEDVVRIVDFCSSHAVKNGGLFEVYPDPEGNLFMVIVNSCSALDSKHQSHPLGSFYCNYAGPGVITIEEEDPHFDGVESRWRHVTAIKQVIDILLAEGFPGTKISFNELPALKF</sequence>